<evidence type="ECO:0000256" key="3">
    <source>
        <dbReference type="ARBA" id="ARBA00022989"/>
    </source>
</evidence>
<evidence type="ECO:0000256" key="8">
    <source>
        <dbReference type="SAM" id="SignalP"/>
    </source>
</evidence>
<sequence length="309" mass="34288">MRLMNLFFVLAAFAAAVVAWDKLDHEIFDLVSAIETSEGKGTTFYSWLDISPSASTNEIAKAYRKKSVQLHPDKNPGIKNAHERFSRLGVVSKILRDQETRKRYDFFYKNGVPRWRGTGYYYSRFRPGLGTVFVFLVILTSSLQYLVQKLNYRRDLARIDWIIQQARSAAWGAKLIPTDGQRKVKVNLGGPSRLDEDGNTLAGRTVDLVVEGNAVFMVDSDGELVPLDSTTAAAPSLKRTWFLAIIGSVYHKLVKRGDTGTGDQALEEVEGEEGESGTDSTTSSGRGGKTVRSAATMAGGRRRKVARKR</sequence>
<dbReference type="GO" id="GO:0012505">
    <property type="term" value="C:endomembrane system"/>
    <property type="evidence" value="ECO:0007669"/>
    <property type="project" value="UniProtKB-SubCell"/>
</dbReference>
<evidence type="ECO:0000256" key="6">
    <source>
        <dbReference type="SAM" id="MobiDB-lite"/>
    </source>
</evidence>
<feature type="domain" description="J" evidence="9">
    <location>
        <begin position="43"/>
        <end position="108"/>
    </location>
</feature>
<proteinExistence type="predicted"/>
<dbReference type="PANTHER" id="PTHR44653">
    <property type="entry name" value="DNAJ HOMOLOG SUBFAMILY C MEMBER 1"/>
    <property type="match status" value="1"/>
</dbReference>
<feature type="transmembrane region" description="Helical" evidence="7">
    <location>
        <begin position="128"/>
        <end position="147"/>
    </location>
</feature>
<reference evidence="10" key="1">
    <citation type="journal article" date="2021" name="New Phytol.">
        <title>Evolutionary innovations through gain and loss of genes in the ectomycorrhizal Boletales.</title>
        <authorList>
            <person name="Wu G."/>
            <person name="Miyauchi S."/>
            <person name="Morin E."/>
            <person name="Kuo A."/>
            <person name="Drula E."/>
            <person name="Varga T."/>
            <person name="Kohler A."/>
            <person name="Feng B."/>
            <person name="Cao Y."/>
            <person name="Lipzen A."/>
            <person name="Daum C."/>
            <person name="Hundley H."/>
            <person name="Pangilinan J."/>
            <person name="Johnson J."/>
            <person name="Barry K."/>
            <person name="LaButti K."/>
            <person name="Ng V."/>
            <person name="Ahrendt S."/>
            <person name="Min B."/>
            <person name="Choi I.G."/>
            <person name="Park H."/>
            <person name="Plett J.M."/>
            <person name="Magnuson J."/>
            <person name="Spatafora J.W."/>
            <person name="Nagy L.G."/>
            <person name="Henrissat B."/>
            <person name="Grigoriev I.V."/>
            <person name="Yang Z.L."/>
            <person name="Xu J."/>
            <person name="Martin F.M."/>
        </authorList>
    </citation>
    <scope>NUCLEOTIDE SEQUENCE</scope>
    <source>
        <strain evidence="10">KKN 215</strain>
    </source>
</reference>
<evidence type="ECO:0000256" key="7">
    <source>
        <dbReference type="SAM" id="Phobius"/>
    </source>
</evidence>
<keyword evidence="1 7" id="KW-0812">Transmembrane</keyword>
<dbReference type="AlphaFoldDB" id="A0A8K0UWR5"/>
<dbReference type="InterPro" id="IPR036869">
    <property type="entry name" value="J_dom_sf"/>
</dbReference>
<evidence type="ECO:0000259" key="9">
    <source>
        <dbReference type="PROSITE" id="PS50076"/>
    </source>
</evidence>
<dbReference type="Gene3D" id="1.10.287.110">
    <property type="entry name" value="DnaJ domain"/>
    <property type="match status" value="1"/>
</dbReference>
<feature type="signal peptide" evidence="8">
    <location>
        <begin position="1"/>
        <end position="19"/>
    </location>
</feature>
<gene>
    <name evidence="10" type="ORF">BXZ70DRAFT_1036586</name>
</gene>
<dbReference type="PROSITE" id="PS50076">
    <property type="entry name" value="DNAJ_2"/>
    <property type="match status" value="1"/>
</dbReference>
<dbReference type="EMBL" id="JAEVFJ010000003">
    <property type="protein sequence ID" value="KAH8105868.1"/>
    <property type="molecule type" value="Genomic_DNA"/>
</dbReference>
<evidence type="ECO:0000256" key="1">
    <source>
        <dbReference type="ARBA" id="ARBA00022692"/>
    </source>
</evidence>
<protein>
    <submittedName>
        <fullName evidence="10">DnaJ-domain-containing protein</fullName>
    </submittedName>
</protein>
<dbReference type="SMART" id="SM00271">
    <property type="entry name" value="DnaJ"/>
    <property type="match status" value="1"/>
</dbReference>
<evidence type="ECO:0000313" key="11">
    <source>
        <dbReference type="Proteomes" id="UP000813824"/>
    </source>
</evidence>
<dbReference type="OrthoDB" id="413400at2759"/>
<dbReference type="Pfam" id="PF00226">
    <property type="entry name" value="DnaJ"/>
    <property type="match status" value="1"/>
</dbReference>
<evidence type="ECO:0000256" key="2">
    <source>
        <dbReference type="ARBA" id="ARBA00022729"/>
    </source>
</evidence>
<dbReference type="Proteomes" id="UP000813824">
    <property type="component" value="Unassembled WGS sequence"/>
</dbReference>
<dbReference type="SUPFAM" id="SSF46565">
    <property type="entry name" value="Chaperone J-domain"/>
    <property type="match status" value="1"/>
</dbReference>
<evidence type="ECO:0000256" key="4">
    <source>
        <dbReference type="ARBA" id="ARBA00023136"/>
    </source>
</evidence>
<keyword evidence="11" id="KW-1185">Reference proteome</keyword>
<dbReference type="InterPro" id="IPR052606">
    <property type="entry name" value="DnaJ_domain_protein"/>
</dbReference>
<feature type="chain" id="PRO_5035477072" evidence="8">
    <location>
        <begin position="20"/>
        <end position="309"/>
    </location>
</feature>
<dbReference type="PRINTS" id="PR00625">
    <property type="entry name" value="JDOMAIN"/>
</dbReference>
<dbReference type="PANTHER" id="PTHR44653:SF2">
    <property type="entry name" value="DNAJ HOMOLOG SUBFAMILY C MEMBER 1"/>
    <property type="match status" value="1"/>
</dbReference>
<comment type="caution">
    <text evidence="10">The sequence shown here is derived from an EMBL/GenBank/DDBJ whole genome shotgun (WGS) entry which is preliminary data.</text>
</comment>
<feature type="region of interest" description="Disordered" evidence="6">
    <location>
        <begin position="260"/>
        <end position="309"/>
    </location>
</feature>
<organism evidence="10 11">
    <name type="scientific">Cristinia sonorae</name>
    <dbReference type="NCBI Taxonomy" id="1940300"/>
    <lineage>
        <taxon>Eukaryota</taxon>
        <taxon>Fungi</taxon>
        <taxon>Dikarya</taxon>
        <taxon>Basidiomycota</taxon>
        <taxon>Agaricomycotina</taxon>
        <taxon>Agaricomycetes</taxon>
        <taxon>Agaricomycetidae</taxon>
        <taxon>Agaricales</taxon>
        <taxon>Pleurotineae</taxon>
        <taxon>Stephanosporaceae</taxon>
        <taxon>Cristinia</taxon>
    </lineage>
</organism>
<keyword evidence="4 7" id="KW-0472">Membrane</keyword>
<dbReference type="CDD" id="cd06257">
    <property type="entry name" value="DnaJ"/>
    <property type="match status" value="1"/>
</dbReference>
<keyword evidence="3 7" id="KW-1133">Transmembrane helix</keyword>
<feature type="compositionally biased region" description="Acidic residues" evidence="6">
    <location>
        <begin position="265"/>
        <end position="276"/>
    </location>
</feature>
<evidence type="ECO:0000256" key="5">
    <source>
        <dbReference type="ARBA" id="ARBA00037847"/>
    </source>
</evidence>
<feature type="compositionally biased region" description="Basic residues" evidence="6">
    <location>
        <begin position="300"/>
        <end position="309"/>
    </location>
</feature>
<keyword evidence="2 8" id="KW-0732">Signal</keyword>
<evidence type="ECO:0000313" key="10">
    <source>
        <dbReference type="EMBL" id="KAH8105868.1"/>
    </source>
</evidence>
<dbReference type="InterPro" id="IPR001623">
    <property type="entry name" value="DnaJ_domain"/>
</dbReference>
<accession>A0A8K0UWR5</accession>
<name>A0A8K0UWR5_9AGAR</name>
<comment type="subcellular location">
    <subcellularLocation>
        <location evidence="5">Endomembrane system</location>
        <topology evidence="5">Single-pass membrane protein</topology>
    </subcellularLocation>
</comment>